<dbReference type="PANTHER" id="PTHR44169">
    <property type="entry name" value="NADPH-DEPENDENT 1-ACYLDIHYDROXYACETONE PHOSPHATE REDUCTASE"/>
    <property type="match status" value="1"/>
</dbReference>
<dbReference type="InterPro" id="IPR036291">
    <property type="entry name" value="NAD(P)-bd_dom_sf"/>
</dbReference>
<sequence length="298" mass="33010">MSQLESQPKKIAVVTGASGGIGYEVTKELARNGYMVYACARRLEPMEQLSLQFGSDIVKPYKLDISQPEEIVTFAGFLRNTLPEGKLDLLYNNAGQSCTFAAVDATDAVVEQCFKVNVFGHINMCRELTKFLVNGKGTIVFTGSLAGVLTFPFGSIYSASKAAIHQYARGLHLELKPFGVRVINAITGGVATDIHDKRPLPETSIYNFPEGRAAFDSRKTMARDNKPMSAEAYAKQLVGDILSRKDPVDVYRGAWANLMRLVVLFVPYWVLERGLSKKFKLDKVNDALKLKQRKSKDD</sequence>
<evidence type="ECO:0000256" key="4">
    <source>
        <dbReference type="RuleBase" id="RU000363"/>
    </source>
</evidence>
<dbReference type="PANTHER" id="PTHR44169:SF6">
    <property type="entry name" value="NADPH-DEPENDENT 1-ACYLDIHYDROXYACETONE PHOSPHATE REDUCTASE"/>
    <property type="match status" value="1"/>
</dbReference>
<dbReference type="InterPro" id="IPR020904">
    <property type="entry name" value="Sc_DH/Rdtase_CS"/>
</dbReference>
<dbReference type="GO" id="GO:0005811">
    <property type="term" value="C:lipid droplet"/>
    <property type="evidence" value="ECO:0007669"/>
    <property type="project" value="TreeGrafter"/>
</dbReference>
<keyword evidence="6" id="KW-1185">Reference proteome</keyword>
<accession>A0A6C1E9P8</accession>
<proteinExistence type="inferred from homology"/>
<dbReference type="GO" id="GO:0019433">
    <property type="term" value="P:triglyceride catabolic process"/>
    <property type="evidence" value="ECO:0007669"/>
    <property type="project" value="TreeGrafter"/>
</dbReference>
<evidence type="ECO:0000256" key="2">
    <source>
        <dbReference type="ARBA" id="ARBA00022857"/>
    </source>
</evidence>
<name>A0A6C1E9P8_SACPS</name>
<dbReference type="GO" id="GO:0005783">
    <property type="term" value="C:endoplasmic reticulum"/>
    <property type="evidence" value="ECO:0007669"/>
    <property type="project" value="TreeGrafter"/>
</dbReference>
<evidence type="ECO:0000313" key="5">
    <source>
        <dbReference type="EMBL" id="QID85769.1"/>
    </source>
</evidence>
<organism evidence="5 6">
    <name type="scientific">Saccharomyces pastorianus</name>
    <name type="common">Lager yeast</name>
    <name type="synonym">Saccharomyces cerevisiae x Saccharomyces eubayanus</name>
    <dbReference type="NCBI Taxonomy" id="27292"/>
    <lineage>
        <taxon>Eukaryota</taxon>
        <taxon>Fungi</taxon>
        <taxon>Dikarya</taxon>
        <taxon>Ascomycota</taxon>
        <taxon>Saccharomycotina</taxon>
        <taxon>Saccharomycetes</taxon>
        <taxon>Saccharomycetales</taxon>
        <taxon>Saccharomycetaceae</taxon>
        <taxon>Saccharomyces</taxon>
    </lineage>
</organism>
<dbReference type="PRINTS" id="PR00081">
    <property type="entry name" value="GDHRDH"/>
</dbReference>
<dbReference type="AlphaFoldDB" id="A0A6C1E9P8"/>
<dbReference type="GO" id="GO:0000140">
    <property type="term" value="F:acylglycerone-phosphate reductase (NADP+) activity"/>
    <property type="evidence" value="ECO:0007669"/>
    <property type="project" value="TreeGrafter"/>
</dbReference>
<dbReference type="PROSITE" id="PS00061">
    <property type="entry name" value="ADH_SHORT"/>
    <property type="match status" value="1"/>
</dbReference>
<dbReference type="PRINTS" id="PR00080">
    <property type="entry name" value="SDRFAMILY"/>
</dbReference>
<keyword evidence="2" id="KW-0521">NADP</keyword>
<dbReference type="Proteomes" id="UP000501346">
    <property type="component" value="Chromosome SeIX"/>
</dbReference>
<reference evidence="5 6" key="1">
    <citation type="journal article" date="2019" name="BMC Genomics">
        <title>Chromosome level assembly and comparative genome analysis confirm lager-brewing yeasts originated from a single hybridization.</title>
        <authorList>
            <person name="Salazar A.N."/>
            <person name="Gorter de Vries A.R."/>
            <person name="van den Broek M."/>
            <person name="Brouwers N."/>
            <person name="de la Torre Cortes P."/>
            <person name="Kuijpers N.G.A."/>
            <person name="Daran J.G."/>
            <person name="Abeel T."/>
        </authorList>
    </citation>
    <scope>NUCLEOTIDE SEQUENCE [LARGE SCALE GENOMIC DNA]</scope>
    <source>
        <strain evidence="5 6">CBS 1483</strain>
    </source>
</reference>
<dbReference type="EMBL" id="CP049006">
    <property type="protein sequence ID" value="QID85769.1"/>
    <property type="molecule type" value="Genomic_DNA"/>
</dbReference>
<dbReference type="Pfam" id="PF00106">
    <property type="entry name" value="adh_short"/>
    <property type="match status" value="1"/>
</dbReference>
<dbReference type="Gene3D" id="3.40.50.720">
    <property type="entry name" value="NAD(P)-binding Rossmann-like Domain"/>
    <property type="match status" value="1"/>
</dbReference>
<dbReference type="SUPFAM" id="SSF51735">
    <property type="entry name" value="NAD(P)-binding Rossmann-fold domains"/>
    <property type="match status" value="1"/>
</dbReference>
<comment type="similarity">
    <text evidence="1 4">Belongs to the short-chain dehydrogenases/reductases (SDR) family.</text>
</comment>
<dbReference type="OrthoDB" id="2102561at2759"/>
<dbReference type="CDD" id="cd05374">
    <property type="entry name" value="17beta-HSD-like_SDR_c"/>
    <property type="match status" value="1"/>
</dbReference>
<evidence type="ECO:0000256" key="1">
    <source>
        <dbReference type="ARBA" id="ARBA00006484"/>
    </source>
</evidence>
<evidence type="ECO:0000313" key="6">
    <source>
        <dbReference type="Proteomes" id="UP000501346"/>
    </source>
</evidence>
<gene>
    <name evidence="5" type="primary">AYR1_2</name>
    <name evidence="5" type="ORF">GRS66_008354</name>
</gene>
<dbReference type="FunFam" id="3.40.50.720:FF:000261">
    <property type="entry name" value="NADPH-dependent 1-acyldihydroxyacetone phosphate reductase"/>
    <property type="match status" value="1"/>
</dbReference>
<protein>
    <submittedName>
        <fullName evidence="5">NADPH-dependent 1-acyl dihydroxyacetone phosphate reductase</fullName>
    </submittedName>
</protein>
<dbReference type="InterPro" id="IPR002347">
    <property type="entry name" value="SDR_fam"/>
</dbReference>
<evidence type="ECO:0000256" key="3">
    <source>
        <dbReference type="ARBA" id="ARBA00023002"/>
    </source>
</evidence>
<keyword evidence="3" id="KW-0560">Oxidoreductase</keyword>
<dbReference type="GO" id="GO:0006654">
    <property type="term" value="P:phosphatidic acid biosynthetic process"/>
    <property type="evidence" value="ECO:0007669"/>
    <property type="project" value="TreeGrafter"/>
</dbReference>
<dbReference type="GO" id="GO:0004806">
    <property type="term" value="F:triacylglycerol lipase activity"/>
    <property type="evidence" value="ECO:0007669"/>
    <property type="project" value="TreeGrafter"/>
</dbReference>